<reference evidence="1 2" key="1">
    <citation type="submission" date="2019-02" db="EMBL/GenBank/DDBJ databases">
        <title>Deep-cultivation of Planctomycetes and their phenomic and genomic characterization uncovers novel biology.</title>
        <authorList>
            <person name="Wiegand S."/>
            <person name="Jogler M."/>
            <person name="Boedeker C."/>
            <person name="Pinto D."/>
            <person name="Vollmers J."/>
            <person name="Rivas-Marin E."/>
            <person name="Kohn T."/>
            <person name="Peeters S.H."/>
            <person name="Heuer A."/>
            <person name="Rast P."/>
            <person name="Oberbeckmann S."/>
            <person name="Bunk B."/>
            <person name="Jeske O."/>
            <person name="Meyerdierks A."/>
            <person name="Storesund J.E."/>
            <person name="Kallscheuer N."/>
            <person name="Luecker S."/>
            <person name="Lage O.M."/>
            <person name="Pohl T."/>
            <person name="Merkel B.J."/>
            <person name="Hornburger P."/>
            <person name="Mueller R.-W."/>
            <person name="Bruemmer F."/>
            <person name="Labrenz M."/>
            <person name="Spormann A.M."/>
            <person name="Op Den Camp H."/>
            <person name="Overmann J."/>
            <person name="Amann R."/>
            <person name="Jetten M.S.M."/>
            <person name="Mascher T."/>
            <person name="Medema M.H."/>
            <person name="Devos D.P."/>
            <person name="Kaster A.-K."/>
            <person name="Ovreas L."/>
            <person name="Rohde M."/>
            <person name="Galperin M.Y."/>
            <person name="Jogler C."/>
        </authorList>
    </citation>
    <scope>NUCLEOTIDE SEQUENCE [LARGE SCALE GENOMIC DNA]</scope>
    <source>
        <strain evidence="1 2">KOR42</strain>
    </source>
</reference>
<dbReference type="AlphaFoldDB" id="A0A5C5X352"/>
<keyword evidence="2" id="KW-1185">Reference proteome</keyword>
<evidence type="ECO:0000313" key="2">
    <source>
        <dbReference type="Proteomes" id="UP000317243"/>
    </source>
</evidence>
<proteinExistence type="predicted"/>
<evidence type="ECO:0000313" key="1">
    <source>
        <dbReference type="EMBL" id="TWT57228.1"/>
    </source>
</evidence>
<dbReference type="EMBL" id="SIHI01000001">
    <property type="protein sequence ID" value="TWT57228.1"/>
    <property type="molecule type" value="Genomic_DNA"/>
</dbReference>
<accession>A0A5C5X352</accession>
<protein>
    <submittedName>
        <fullName evidence="1">Uncharacterized protein</fullName>
    </submittedName>
</protein>
<dbReference type="RefSeq" id="WP_146507089.1">
    <property type="nucleotide sequence ID" value="NZ_SIHI01000001.1"/>
</dbReference>
<comment type="caution">
    <text evidence="1">The sequence shown here is derived from an EMBL/GenBank/DDBJ whole genome shotgun (WGS) entry which is preliminary data.</text>
</comment>
<dbReference type="Proteomes" id="UP000317243">
    <property type="component" value="Unassembled WGS sequence"/>
</dbReference>
<gene>
    <name evidence="1" type="ORF">KOR42_05860</name>
</gene>
<sequence>MNKSVLQWGLSYIIPMLIAQMDVETSRKFVDDLIDVLERYTDKTALEAAVDHVREVIGIPDDIGGDED</sequence>
<organism evidence="1 2">
    <name type="scientific">Thalassoglobus neptunius</name>
    <dbReference type="NCBI Taxonomy" id="1938619"/>
    <lineage>
        <taxon>Bacteria</taxon>
        <taxon>Pseudomonadati</taxon>
        <taxon>Planctomycetota</taxon>
        <taxon>Planctomycetia</taxon>
        <taxon>Planctomycetales</taxon>
        <taxon>Planctomycetaceae</taxon>
        <taxon>Thalassoglobus</taxon>
    </lineage>
</organism>
<name>A0A5C5X352_9PLAN</name>